<gene>
    <name evidence="2" type="ORF">CK203_072943</name>
</gene>
<dbReference type="AlphaFoldDB" id="A0A438F1W0"/>
<evidence type="ECO:0000313" key="2">
    <source>
        <dbReference type="EMBL" id="RVW53951.1"/>
    </source>
</evidence>
<sequence length="122" mass="13393">MSSKKDIVASGSSGQDGSGGRKNPNLVRPHPSKPTEVLFVYIIKKEKNDVFSLSANISSLQLETGLPNSIKGKTKGYALVKGAWAGLLDHRDKEFSPNRSLRVLSADRRGRLVEWVEKPSFN</sequence>
<comment type="caution">
    <text evidence="2">The sequence shown here is derived from an EMBL/GenBank/DDBJ whole genome shotgun (WGS) entry which is preliminary data.</text>
</comment>
<evidence type="ECO:0000313" key="3">
    <source>
        <dbReference type="Proteomes" id="UP000288805"/>
    </source>
</evidence>
<reference evidence="2 3" key="1">
    <citation type="journal article" date="2018" name="PLoS Genet.">
        <title>Population sequencing reveals clonal diversity and ancestral inbreeding in the grapevine cultivar Chardonnay.</title>
        <authorList>
            <person name="Roach M.J."/>
            <person name="Johnson D.L."/>
            <person name="Bohlmann J."/>
            <person name="van Vuuren H.J."/>
            <person name="Jones S.J."/>
            <person name="Pretorius I.S."/>
            <person name="Schmidt S.A."/>
            <person name="Borneman A.R."/>
        </authorList>
    </citation>
    <scope>NUCLEOTIDE SEQUENCE [LARGE SCALE GENOMIC DNA]</scope>
    <source>
        <strain evidence="3">cv. Chardonnay</strain>
        <tissue evidence="2">Leaf</tissue>
    </source>
</reference>
<dbReference type="EMBL" id="QGNW01001136">
    <property type="protein sequence ID" value="RVW53951.1"/>
    <property type="molecule type" value="Genomic_DNA"/>
</dbReference>
<organism evidence="2 3">
    <name type="scientific">Vitis vinifera</name>
    <name type="common">Grape</name>
    <dbReference type="NCBI Taxonomy" id="29760"/>
    <lineage>
        <taxon>Eukaryota</taxon>
        <taxon>Viridiplantae</taxon>
        <taxon>Streptophyta</taxon>
        <taxon>Embryophyta</taxon>
        <taxon>Tracheophyta</taxon>
        <taxon>Spermatophyta</taxon>
        <taxon>Magnoliopsida</taxon>
        <taxon>eudicotyledons</taxon>
        <taxon>Gunneridae</taxon>
        <taxon>Pentapetalae</taxon>
        <taxon>rosids</taxon>
        <taxon>Vitales</taxon>
        <taxon>Vitaceae</taxon>
        <taxon>Viteae</taxon>
        <taxon>Vitis</taxon>
    </lineage>
</organism>
<dbReference type="Proteomes" id="UP000288805">
    <property type="component" value="Unassembled WGS sequence"/>
</dbReference>
<proteinExistence type="predicted"/>
<accession>A0A438F1W0</accession>
<protein>
    <submittedName>
        <fullName evidence="2">Uncharacterized protein</fullName>
    </submittedName>
</protein>
<feature type="region of interest" description="Disordered" evidence="1">
    <location>
        <begin position="1"/>
        <end position="32"/>
    </location>
</feature>
<evidence type="ECO:0000256" key="1">
    <source>
        <dbReference type="SAM" id="MobiDB-lite"/>
    </source>
</evidence>
<name>A0A438F1W0_VITVI</name>